<dbReference type="Pfam" id="PF07969">
    <property type="entry name" value="Amidohydro_3"/>
    <property type="match status" value="1"/>
</dbReference>
<evidence type="ECO:0000259" key="1">
    <source>
        <dbReference type="Pfam" id="PF07969"/>
    </source>
</evidence>
<dbReference type="InterPro" id="IPR011059">
    <property type="entry name" value="Metal-dep_hydrolase_composite"/>
</dbReference>
<dbReference type="EMBL" id="AHBZ03000014">
    <property type="protein sequence ID" value="KAF7773966.1"/>
    <property type="molecule type" value="Genomic_DNA"/>
</dbReference>
<organism evidence="2 3">
    <name type="scientific">Pseudoalteromonas citrea</name>
    <dbReference type="NCBI Taxonomy" id="43655"/>
    <lineage>
        <taxon>Bacteria</taxon>
        <taxon>Pseudomonadati</taxon>
        <taxon>Pseudomonadota</taxon>
        <taxon>Gammaproteobacteria</taxon>
        <taxon>Alteromonadales</taxon>
        <taxon>Pseudoalteromonadaceae</taxon>
        <taxon>Pseudoalteromonas</taxon>
    </lineage>
</organism>
<evidence type="ECO:0000313" key="3">
    <source>
        <dbReference type="Proteomes" id="UP000016487"/>
    </source>
</evidence>
<dbReference type="AlphaFoldDB" id="A0AAD4FSX0"/>
<dbReference type="GO" id="GO:0016810">
    <property type="term" value="F:hydrolase activity, acting on carbon-nitrogen (but not peptide) bonds"/>
    <property type="evidence" value="ECO:0007669"/>
    <property type="project" value="InterPro"/>
</dbReference>
<dbReference type="PANTHER" id="PTHR22642">
    <property type="entry name" value="IMIDAZOLONEPROPIONASE"/>
    <property type="match status" value="1"/>
</dbReference>
<dbReference type="Gene3D" id="2.30.40.10">
    <property type="entry name" value="Urease, subunit C, domain 1"/>
    <property type="match status" value="2"/>
</dbReference>
<dbReference type="Gene3D" id="3.20.20.140">
    <property type="entry name" value="Metal-dependent hydrolases"/>
    <property type="match status" value="2"/>
</dbReference>
<sequence length="499" mass="56465">MNDIQHKQQGFSLDHLFFDGLLDKLGEYLPKTPMSITLNNNSERYTQGSPHHRAHIIHGGKVYSHFGEFAHYEDAMAVYNGKVLALGTLDEVRHRVYQMGFIATFYRLKPNEVVTPGFIEPHCHLVTSAVLQQWFHFGPFGFHCRTCKFMDSYNISYVLRSVLYLDKAIKDKQWLLGYGLYSSLLSSDDVSDVYSVYKALRTIAMNRPVVIFDAQQPLAFVNTAALELLYKYLARNHVGLFKNKQHFFTAIEKQGGLKDEQLLWILEVLPVRQLQQFGYALIQNIDNLLTHAKEQGITHLGYVDSHPVALNLLSTYSQRTPKVHLVNTIETWINASCNYGNDLGLADISKAVIDNSIALNIGDVGYLGFDWVQSYHGEQTLTPCQSLLKQGVNVCLQSGFPMLPLSPLRNAQQATTREMEYAPHCYMAADRTLDKKQCFTRLQSMRSISSAAASHLKIHPQAGHLFAGGRANYLLLSDDPLHCSDLDMRRIHVVHSSVN</sequence>
<protein>
    <recommendedName>
        <fullName evidence="1">Amidohydrolase 3 domain-containing protein</fullName>
    </recommendedName>
</protein>
<accession>A0AAD4FSX0</accession>
<feature type="domain" description="Amidohydrolase 3" evidence="1">
    <location>
        <begin position="368"/>
        <end position="495"/>
    </location>
</feature>
<dbReference type="Proteomes" id="UP000016487">
    <property type="component" value="Unassembled WGS sequence"/>
</dbReference>
<evidence type="ECO:0000313" key="2">
    <source>
        <dbReference type="EMBL" id="KAF7773966.1"/>
    </source>
</evidence>
<dbReference type="InterPro" id="IPR013108">
    <property type="entry name" value="Amidohydro_3"/>
</dbReference>
<reference evidence="2" key="1">
    <citation type="journal article" date="2012" name="J. Bacteriol.">
        <title>Genome sequences of type strains of seven species of the marine bacterium Pseudoalteromonas.</title>
        <authorList>
            <person name="Xie B.B."/>
            <person name="Shu Y.L."/>
            <person name="Qin Q.L."/>
            <person name="Rong J.C."/>
            <person name="Zhang X.Y."/>
            <person name="Chen X.L."/>
            <person name="Shi M."/>
            <person name="He H.L."/>
            <person name="Zhou B.C."/>
            <person name="Zhang Y.Z."/>
        </authorList>
    </citation>
    <scope>NUCLEOTIDE SEQUENCE</scope>
    <source>
        <strain evidence="2">DSM 8771</strain>
    </source>
</reference>
<dbReference type="SUPFAM" id="SSF51338">
    <property type="entry name" value="Composite domain of metallo-dependent hydrolases"/>
    <property type="match status" value="1"/>
</dbReference>
<reference evidence="2" key="2">
    <citation type="submission" date="2015-03" db="EMBL/GenBank/DDBJ databases">
        <title>Genome sequence of Pseudoalteromonas citrea.</title>
        <authorList>
            <person name="Xie B.-B."/>
            <person name="Rong J.-C."/>
            <person name="Qin Q.-L."/>
            <person name="Zhang Y.-Z."/>
        </authorList>
    </citation>
    <scope>NUCLEOTIDE SEQUENCE</scope>
    <source>
        <strain evidence="2">DSM 8771</strain>
    </source>
</reference>
<dbReference type="PANTHER" id="PTHR22642:SF2">
    <property type="entry name" value="PROTEIN LONG AFTER FAR-RED 3"/>
    <property type="match status" value="1"/>
</dbReference>
<dbReference type="RefSeq" id="WP_010362630.1">
    <property type="nucleotide sequence ID" value="NZ_AHBZ03000014.1"/>
</dbReference>
<comment type="caution">
    <text evidence="2">The sequence shown here is derived from an EMBL/GenBank/DDBJ whole genome shotgun (WGS) entry which is preliminary data.</text>
</comment>
<dbReference type="Gene3D" id="3.10.310.70">
    <property type="match status" value="1"/>
</dbReference>
<gene>
    <name evidence="2" type="ORF">PCIT_a0325</name>
</gene>
<name>A0AAD4FSX0_9GAMM</name>
<proteinExistence type="predicted"/>